<evidence type="ECO:0000256" key="2">
    <source>
        <dbReference type="SAM" id="SignalP"/>
    </source>
</evidence>
<accession>A0AAF0GNS1</accession>
<evidence type="ECO:0000313" key="5">
    <source>
        <dbReference type="EMBL" id="WGI19750.1"/>
    </source>
</evidence>
<evidence type="ECO:0000256" key="1">
    <source>
        <dbReference type="SAM" id="Phobius"/>
    </source>
</evidence>
<evidence type="ECO:0000313" key="6">
    <source>
        <dbReference type="Proteomes" id="UP001179858"/>
    </source>
</evidence>
<dbReference type="InterPro" id="IPR010317">
    <property type="entry name" value="WxLIP_PGBD"/>
</dbReference>
<feature type="domain" description="WxL Interacting Protein host binding" evidence="4">
    <location>
        <begin position="160"/>
        <end position="295"/>
    </location>
</feature>
<feature type="transmembrane region" description="Helical" evidence="1">
    <location>
        <begin position="305"/>
        <end position="327"/>
    </location>
</feature>
<dbReference type="EMBL" id="CP122959">
    <property type="protein sequence ID" value="WGI19750.1"/>
    <property type="molecule type" value="Genomic_DNA"/>
</dbReference>
<dbReference type="AlphaFoldDB" id="A0AAF0GNS1"/>
<organism evidence="5 6">
    <name type="scientific">Latilactobacillus sakei</name>
    <name type="common">Lactobacillus sakei</name>
    <dbReference type="NCBI Taxonomy" id="1599"/>
    <lineage>
        <taxon>Bacteria</taxon>
        <taxon>Bacillati</taxon>
        <taxon>Bacillota</taxon>
        <taxon>Bacilli</taxon>
        <taxon>Lactobacillales</taxon>
        <taxon>Lactobacillaceae</taxon>
        <taxon>Latilactobacillus</taxon>
    </lineage>
</organism>
<dbReference type="InterPro" id="IPR021759">
    <property type="entry name" value="WxLIP_HBD"/>
</dbReference>
<evidence type="ECO:0000259" key="4">
    <source>
        <dbReference type="Pfam" id="PF11797"/>
    </source>
</evidence>
<feature type="domain" description="WxL Interacting Protein peptidoglycan binding" evidence="3">
    <location>
        <begin position="30"/>
        <end position="148"/>
    </location>
</feature>
<sequence>MQKKGLGLLLAGLAFLVLSVKPAAAAEMQFSVQAEIPMNQVDKTKSYFDLKMQPGQEQDLVVNMRNDTAKPVTVNVLPNTATTNDNGIVAYNEQKKNDKSLKIPFKDIATTDKEVTVPAKSSQPIKVKVKMPKASFDGTVLGGIYFSEKVADTKTKSNDSSQIVNRYAYVIGVKLTETDKQVKPDLHLKSVKPSQVNYRNVVNANIQNDQAAILTNLTISGKIYEKDGSKVLYQAKRDKLRMAPNSNFNFGISLNSKTFKPGRYTFKGTAKSGQQHWRFQKDFEIKSAEANKYNKKDVSIEQNHMSLYLIAGAGIVLILIIIIVILMRKLRDNKKEA</sequence>
<dbReference type="Pfam" id="PF11797">
    <property type="entry name" value="WxLIP_HBD"/>
    <property type="match status" value="1"/>
</dbReference>
<gene>
    <name evidence="5" type="ORF">QBD03_03300</name>
</gene>
<name>A0AAF0GNS1_LATSK</name>
<keyword evidence="1" id="KW-0812">Transmembrane</keyword>
<protein>
    <submittedName>
        <fullName evidence="5">DUF916 and DUF3324 domain-containing protein</fullName>
    </submittedName>
</protein>
<feature type="signal peptide" evidence="2">
    <location>
        <begin position="1"/>
        <end position="25"/>
    </location>
</feature>
<reference evidence="5" key="1">
    <citation type="submission" date="2023-04" db="EMBL/GenBank/DDBJ databases">
        <title>Novel strain of Lactilactobacillus sakei and use thereof.</title>
        <authorList>
            <person name="Kim S.Y."/>
        </authorList>
    </citation>
    <scope>NUCLEOTIDE SEQUENCE</scope>
    <source>
        <strain evidence="5">HUP1</strain>
    </source>
</reference>
<keyword evidence="1" id="KW-1133">Transmembrane helix</keyword>
<keyword evidence="1" id="KW-0472">Membrane</keyword>
<dbReference type="Pfam" id="PF06030">
    <property type="entry name" value="WxLIP_PGBD"/>
    <property type="match status" value="1"/>
</dbReference>
<feature type="chain" id="PRO_5041965152" evidence="2">
    <location>
        <begin position="26"/>
        <end position="337"/>
    </location>
</feature>
<proteinExistence type="predicted"/>
<keyword evidence="2" id="KW-0732">Signal</keyword>
<evidence type="ECO:0000259" key="3">
    <source>
        <dbReference type="Pfam" id="PF06030"/>
    </source>
</evidence>
<dbReference type="RefSeq" id="WP_280103186.1">
    <property type="nucleotide sequence ID" value="NZ_CP122959.1"/>
</dbReference>
<dbReference type="Proteomes" id="UP001179858">
    <property type="component" value="Chromosome"/>
</dbReference>